<dbReference type="AlphaFoldDB" id="A0A4Q4ZIN2"/>
<reference evidence="2 3" key="1">
    <citation type="submission" date="2019-01" db="EMBL/GenBank/DDBJ databases">
        <title>Nocardioides guangzhouensis sp. nov., an actinobacterium isolated from soil.</title>
        <authorList>
            <person name="Fu Y."/>
            <person name="Cai Y."/>
            <person name="Lin Z."/>
            <person name="Chen P."/>
        </authorList>
    </citation>
    <scope>NUCLEOTIDE SEQUENCE [LARGE SCALE GENOMIC DNA]</scope>
    <source>
        <strain evidence="2 3">130</strain>
    </source>
</reference>
<keyword evidence="1" id="KW-0812">Transmembrane</keyword>
<dbReference type="EMBL" id="SDKM01000004">
    <property type="protein sequence ID" value="RYP88073.1"/>
    <property type="molecule type" value="Genomic_DNA"/>
</dbReference>
<dbReference type="RefSeq" id="WP_134714441.1">
    <property type="nucleotide sequence ID" value="NZ_SDKM01000004.1"/>
</dbReference>
<accession>A0A4Q4ZIN2</accession>
<organism evidence="2 3">
    <name type="scientific">Nocardioides guangzhouensis</name>
    <dbReference type="NCBI Taxonomy" id="2497878"/>
    <lineage>
        <taxon>Bacteria</taxon>
        <taxon>Bacillati</taxon>
        <taxon>Actinomycetota</taxon>
        <taxon>Actinomycetes</taxon>
        <taxon>Propionibacteriales</taxon>
        <taxon>Nocardioidaceae</taxon>
        <taxon>Nocardioides</taxon>
    </lineage>
</organism>
<gene>
    <name evidence="2" type="ORF">EKO23_04310</name>
</gene>
<keyword evidence="3" id="KW-1185">Reference proteome</keyword>
<proteinExistence type="predicted"/>
<dbReference type="OrthoDB" id="9801841at2"/>
<feature type="transmembrane region" description="Helical" evidence="1">
    <location>
        <begin position="94"/>
        <end position="116"/>
    </location>
</feature>
<name>A0A4Q4ZIN2_9ACTN</name>
<dbReference type="Proteomes" id="UP000295198">
    <property type="component" value="Unassembled WGS sequence"/>
</dbReference>
<sequence length="159" mass="16903">MRLPKRDIIASCAVAAAVVLYVLWRADAALLDMSVRATGLVVLVLGFVASASAVVPGFERLLHGNRLYLAVTSVLGLGALVAGIVTLWSSSTTALGVLTGLLVLLWGIATTHHVLLARAGVCPECGSTVRETYCEVCGYDLVRQTRTDVTREGLHRHHV</sequence>
<evidence type="ECO:0000313" key="3">
    <source>
        <dbReference type="Proteomes" id="UP000295198"/>
    </source>
</evidence>
<keyword evidence="1" id="KW-0472">Membrane</keyword>
<evidence type="ECO:0000313" key="2">
    <source>
        <dbReference type="EMBL" id="RYP88073.1"/>
    </source>
</evidence>
<evidence type="ECO:0000256" key="1">
    <source>
        <dbReference type="SAM" id="Phobius"/>
    </source>
</evidence>
<feature type="transmembrane region" description="Helical" evidence="1">
    <location>
        <begin position="38"/>
        <end position="55"/>
    </location>
</feature>
<keyword evidence="1" id="KW-1133">Transmembrane helix</keyword>
<protein>
    <submittedName>
        <fullName evidence="2">Uncharacterized protein</fullName>
    </submittedName>
</protein>
<feature type="transmembrane region" description="Helical" evidence="1">
    <location>
        <begin position="67"/>
        <end position="88"/>
    </location>
</feature>
<comment type="caution">
    <text evidence="2">The sequence shown here is derived from an EMBL/GenBank/DDBJ whole genome shotgun (WGS) entry which is preliminary data.</text>
</comment>